<accession>A0ABQ7WGW9</accession>
<evidence type="ECO:0000256" key="1">
    <source>
        <dbReference type="SAM" id="MobiDB-lite"/>
    </source>
</evidence>
<reference evidence="2 3" key="1">
    <citation type="journal article" date="2021" name="bioRxiv">
        <title>Chromosome-scale and haplotype-resolved genome assembly of a tetraploid potato cultivar.</title>
        <authorList>
            <person name="Sun H."/>
            <person name="Jiao W.-B."/>
            <person name="Krause K."/>
            <person name="Campoy J.A."/>
            <person name="Goel M."/>
            <person name="Folz-Donahue K."/>
            <person name="Kukat C."/>
            <person name="Huettel B."/>
            <person name="Schneeberger K."/>
        </authorList>
    </citation>
    <scope>NUCLEOTIDE SEQUENCE [LARGE SCALE GENOMIC DNA]</scope>
    <source>
        <strain evidence="2">SolTubOtavaFocal</strain>
        <tissue evidence="2">Leaves</tissue>
    </source>
</reference>
<organism evidence="2 3">
    <name type="scientific">Solanum tuberosum</name>
    <name type="common">Potato</name>
    <dbReference type="NCBI Taxonomy" id="4113"/>
    <lineage>
        <taxon>Eukaryota</taxon>
        <taxon>Viridiplantae</taxon>
        <taxon>Streptophyta</taxon>
        <taxon>Embryophyta</taxon>
        <taxon>Tracheophyta</taxon>
        <taxon>Spermatophyta</taxon>
        <taxon>Magnoliopsida</taxon>
        <taxon>eudicotyledons</taxon>
        <taxon>Gunneridae</taxon>
        <taxon>Pentapetalae</taxon>
        <taxon>asterids</taxon>
        <taxon>lamiids</taxon>
        <taxon>Solanales</taxon>
        <taxon>Solanaceae</taxon>
        <taxon>Solanoideae</taxon>
        <taxon>Solaneae</taxon>
        <taxon>Solanum</taxon>
    </lineage>
</organism>
<gene>
    <name evidence="2" type="ORF">KY290_005750</name>
</gene>
<comment type="caution">
    <text evidence="2">The sequence shown here is derived from an EMBL/GenBank/DDBJ whole genome shotgun (WGS) entry which is preliminary data.</text>
</comment>
<sequence length="169" mass="18889">MLTPNFGLTFSKFLLPSSFPSPNSRLRTANNNNQQLSPSNSKPDPKTTTRPHVLSPVWRSHTPLPPFLHFRSTPCRKDHHTHFRPKVTPNPAAQTIPKYQTPLPVLFVSASTTLARTFSSDELERAAVHFTNADTNSGGQSRRDPVTKRAPSSEPQSSSDLSVILYFLW</sequence>
<feature type="region of interest" description="Disordered" evidence="1">
    <location>
        <begin position="129"/>
        <end position="158"/>
    </location>
</feature>
<proteinExistence type="predicted"/>
<feature type="region of interest" description="Disordered" evidence="1">
    <location>
        <begin position="21"/>
        <end position="58"/>
    </location>
</feature>
<keyword evidence="3" id="KW-1185">Reference proteome</keyword>
<protein>
    <submittedName>
        <fullName evidence="2">Uncharacterized protein</fullName>
    </submittedName>
</protein>
<evidence type="ECO:0000313" key="2">
    <source>
        <dbReference type="EMBL" id="KAH0779323.1"/>
    </source>
</evidence>
<name>A0ABQ7WGW9_SOLTU</name>
<feature type="compositionally biased region" description="Low complexity" evidence="1">
    <location>
        <begin position="21"/>
        <end position="41"/>
    </location>
</feature>
<dbReference type="EMBL" id="JAIVGD010000002">
    <property type="protein sequence ID" value="KAH0779323.1"/>
    <property type="molecule type" value="Genomic_DNA"/>
</dbReference>
<evidence type="ECO:0000313" key="3">
    <source>
        <dbReference type="Proteomes" id="UP000826656"/>
    </source>
</evidence>
<dbReference type="Proteomes" id="UP000826656">
    <property type="component" value="Unassembled WGS sequence"/>
</dbReference>